<keyword evidence="2" id="KW-1185">Reference proteome</keyword>
<dbReference type="PANTHER" id="PTHR47331">
    <property type="entry name" value="PHD-TYPE DOMAIN-CONTAINING PROTEIN"/>
    <property type="match status" value="1"/>
</dbReference>
<dbReference type="AlphaFoldDB" id="A0A9J6GHB6"/>
<organism evidence="1 2">
    <name type="scientific">Haemaphysalis longicornis</name>
    <name type="common">Bush tick</name>
    <dbReference type="NCBI Taxonomy" id="44386"/>
    <lineage>
        <taxon>Eukaryota</taxon>
        <taxon>Metazoa</taxon>
        <taxon>Ecdysozoa</taxon>
        <taxon>Arthropoda</taxon>
        <taxon>Chelicerata</taxon>
        <taxon>Arachnida</taxon>
        <taxon>Acari</taxon>
        <taxon>Parasitiformes</taxon>
        <taxon>Ixodida</taxon>
        <taxon>Ixodoidea</taxon>
        <taxon>Ixodidae</taxon>
        <taxon>Haemaphysalinae</taxon>
        <taxon>Haemaphysalis</taxon>
    </lineage>
</organism>
<comment type="caution">
    <text evidence="1">The sequence shown here is derived from an EMBL/GenBank/DDBJ whole genome shotgun (WGS) entry which is preliminary data.</text>
</comment>
<protein>
    <submittedName>
        <fullName evidence="1">Uncharacterized protein</fullName>
    </submittedName>
</protein>
<dbReference type="Pfam" id="PF05380">
    <property type="entry name" value="Peptidase_A17"/>
    <property type="match status" value="1"/>
</dbReference>
<dbReference type="VEuPathDB" id="VectorBase:HLOH_041589"/>
<dbReference type="InterPro" id="IPR008042">
    <property type="entry name" value="Retrotrans_Pao"/>
</dbReference>
<sequence>MECISELEFLDGFLLPRCSHFEGKGEESSTLHVFSDATPRQCGASAYLVTTYTDGSKNTKIPMSKGTVTTFNDITLAKAELLATMVAVQLVKCIADNFVGKIKDVKFWTGSK</sequence>
<dbReference type="EMBL" id="JABSTR010000006">
    <property type="protein sequence ID" value="KAH9374255.1"/>
    <property type="molecule type" value="Genomic_DNA"/>
</dbReference>
<reference evidence="1 2" key="1">
    <citation type="journal article" date="2020" name="Cell">
        <title>Large-Scale Comparative Analyses of Tick Genomes Elucidate Their Genetic Diversity and Vector Capacities.</title>
        <authorList>
            <consortium name="Tick Genome and Microbiome Consortium (TIGMIC)"/>
            <person name="Jia N."/>
            <person name="Wang J."/>
            <person name="Shi W."/>
            <person name="Du L."/>
            <person name="Sun Y."/>
            <person name="Zhan W."/>
            <person name="Jiang J.F."/>
            <person name="Wang Q."/>
            <person name="Zhang B."/>
            <person name="Ji P."/>
            <person name="Bell-Sakyi L."/>
            <person name="Cui X.M."/>
            <person name="Yuan T.T."/>
            <person name="Jiang B.G."/>
            <person name="Yang W.F."/>
            <person name="Lam T.T."/>
            <person name="Chang Q.C."/>
            <person name="Ding S.J."/>
            <person name="Wang X.J."/>
            <person name="Zhu J.G."/>
            <person name="Ruan X.D."/>
            <person name="Zhao L."/>
            <person name="Wei J.T."/>
            <person name="Ye R.Z."/>
            <person name="Que T.C."/>
            <person name="Du C.H."/>
            <person name="Zhou Y.H."/>
            <person name="Cheng J.X."/>
            <person name="Dai P.F."/>
            <person name="Guo W.B."/>
            <person name="Han X.H."/>
            <person name="Huang E.J."/>
            <person name="Li L.F."/>
            <person name="Wei W."/>
            <person name="Gao Y.C."/>
            <person name="Liu J.Z."/>
            <person name="Shao H.Z."/>
            <person name="Wang X."/>
            <person name="Wang C.C."/>
            <person name="Yang T.C."/>
            <person name="Huo Q.B."/>
            <person name="Li W."/>
            <person name="Chen H.Y."/>
            <person name="Chen S.E."/>
            <person name="Zhou L.G."/>
            <person name="Ni X.B."/>
            <person name="Tian J.H."/>
            <person name="Sheng Y."/>
            <person name="Liu T."/>
            <person name="Pan Y.S."/>
            <person name="Xia L.Y."/>
            <person name="Li J."/>
            <person name="Zhao F."/>
            <person name="Cao W.C."/>
        </authorList>
    </citation>
    <scope>NUCLEOTIDE SEQUENCE [LARGE SCALE GENOMIC DNA]</scope>
    <source>
        <strain evidence="1">HaeL-2018</strain>
    </source>
</reference>
<gene>
    <name evidence="1" type="ORF">HPB48_005575</name>
</gene>
<evidence type="ECO:0000313" key="2">
    <source>
        <dbReference type="Proteomes" id="UP000821853"/>
    </source>
</evidence>
<name>A0A9J6GHB6_HAELO</name>
<evidence type="ECO:0000313" key="1">
    <source>
        <dbReference type="EMBL" id="KAH9374255.1"/>
    </source>
</evidence>
<accession>A0A9J6GHB6</accession>
<proteinExistence type="predicted"/>
<dbReference type="Proteomes" id="UP000821853">
    <property type="component" value="Chromosome 4"/>
</dbReference>